<name>A0AAE2RBY9_AGRVI</name>
<proteinExistence type="predicted"/>
<gene>
    <name evidence="1" type="ORF">IEI95_005315</name>
</gene>
<dbReference type="EMBL" id="JACXXJ020000003">
    <property type="protein sequence ID" value="MBF2713677.1"/>
    <property type="molecule type" value="Genomic_DNA"/>
</dbReference>
<comment type="caution">
    <text evidence="1">The sequence shown here is derived from an EMBL/GenBank/DDBJ whole genome shotgun (WGS) entry which is preliminary data.</text>
</comment>
<dbReference type="Proteomes" id="UP000655037">
    <property type="component" value="Unassembled WGS sequence"/>
</dbReference>
<protein>
    <submittedName>
        <fullName evidence="1">Uncharacterized protein</fullName>
    </submittedName>
</protein>
<accession>A0AAE2RBY9</accession>
<evidence type="ECO:0000313" key="2">
    <source>
        <dbReference type="Proteomes" id="UP000655037"/>
    </source>
</evidence>
<sequence>MAKISSIYKVLSIFLRAKEAWSARVLNGGKDGSSTFTECIFCEQFAMPLIAALFSRINASRDNCGETG</sequence>
<reference evidence="1" key="1">
    <citation type="submission" date="2020-11" db="EMBL/GenBank/DDBJ databases">
        <title>Agrobacterium vitis strain K377 genome.</title>
        <authorList>
            <person name="Xi H."/>
        </authorList>
    </citation>
    <scope>NUCLEOTIDE SEQUENCE</scope>
    <source>
        <strain evidence="1">K377</strain>
    </source>
</reference>
<evidence type="ECO:0000313" key="1">
    <source>
        <dbReference type="EMBL" id="MBF2713677.1"/>
    </source>
</evidence>
<organism evidence="1 2">
    <name type="scientific">Agrobacterium vitis</name>
    <name type="common">Rhizobium vitis</name>
    <dbReference type="NCBI Taxonomy" id="373"/>
    <lineage>
        <taxon>Bacteria</taxon>
        <taxon>Pseudomonadati</taxon>
        <taxon>Pseudomonadota</taxon>
        <taxon>Alphaproteobacteria</taxon>
        <taxon>Hyphomicrobiales</taxon>
        <taxon>Rhizobiaceae</taxon>
        <taxon>Rhizobium/Agrobacterium group</taxon>
        <taxon>Agrobacterium</taxon>
    </lineage>
</organism>
<dbReference type="AlphaFoldDB" id="A0AAE2RBY9"/>
<dbReference type="RefSeq" id="WP_156532608.1">
    <property type="nucleotide sequence ID" value="NZ_JACXXJ020000003.1"/>
</dbReference>